<sequence>MSVQPRRVRLKPWLLAQVNSGRYPGLQWLSADHRLFQIPWKHATRHTPVSDEENTIFKVRLTLHT</sequence>
<dbReference type="InterPro" id="IPR036390">
    <property type="entry name" value="WH_DNA-bd_sf"/>
</dbReference>
<reference evidence="2" key="2">
    <citation type="submission" date="2025-09" db="UniProtKB">
        <authorList>
            <consortium name="Ensembl"/>
        </authorList>
    </citation>
    <scope>IDENTIFICATION</scope>
</reference>
<dbReference type="GO" id="GO:0005634">
    <property type="term" value="C:nucleus"/>
    <property type="evidence" value="ECO:0007669"/>
    <property type="project" value="TreeGrafter"/>
</dbReference>
<proteinExistence type="predicted"/>
<accession>A0A3Q4G5B6</accession>
<dbReference type="SMART" id="SM00348">
    <property type="entry name" value="IRF"/>
    <property type="match status" value="1"/>
</dbReference>
<evidence type="ECO:0000259" key="1">
    <source>
        <dbReference type="PROSITE" id="PS51507"/>
    </source>
</evidence>
<dbReference type="SUPFAM" id="SSF46785">
    <property type="entry name" value="Winged helix' DNA-binding domain"/>
    <property type="match status" value="1"/>
</dbReference>
<dbReference type="OMA" id="WKHATPA"/>
<protein>
    <recommendedName>
        <fullName evidence="1">IRF tryptophan pentad repeat domain-containing protein</fullName>
    </recommendedName>
</protein>
<feature type="domain" description="IRF tryptophan pentad repeat" evidence="1">
    <location>
        <begin position="7"/>
        <end position="65"/>
    </location>
</feature>
<dbReference type="InterPro" id="IPR036388">
    <property type="entry name" value="WH-like_DNA-bd_sf"/>
</dbReference>
<keyword evidence="3" id="KW-1185">Reference proteome</keyword>
<dbReference type="GeneTree" id="ENSGT00940000159926"/>
<dbReference type="GO" id="GO:0000981">
    <property type="term" value="F:DNA-binding transcription factor activity, RNA polymerase II-specific"/>
    <property type="evidence" value="ECO:0007669"/>
    <property type="project" value="TreeGrafter"/>
</dbReference>
<dbReference type="PANTHER" id="PTHR11949">
    <property type="entry name" value="INTERFERON REGULATORY FACTOR"/>
    <property type="match status" value="1"/>
</dbReference>
<dbReference type="PANTHER" id="PTHR11949:SF10">
    <property type="entry name" value="INTERFERON REGULATORY FACTOR 5"/>
    <property type="match status" value="1"/>
</dbReference>
<dbReference type="Pfam" id="PF00605">
    <property type="entry name" value="IRF"/>
    <property type="match status" value="1"/>
</dbReference>
<dbReference type="Ensembl" id="ENSNBRT00000003910.1">
    <property type="protein sequence ID" value="ENSNBRP00000003780.1"/>
    <property type="gene ID" value="ENSNBRG00000003032.1"/>
</dbReference>
<dbReference type="InterPro" id="IPR001346">
    <property type="entry name" value="Interferon_reg_fact_DNA-bd_dom"/>
</dbReference>
<dbReference type="Gene3D" id="1.10.10.10">
    <property type="entry name" value="Winged helix-like DNA-binding domain superfamily/Winged helix DNA-binding domain"/>
    <property type="match status" value="1"/>
</dbReference>
<dbReference type="Bgee" id="ENSNBRG00000003032">
    <property type="expression patterns" value="Expressed in heart and 5 other cell types or tissues"/>
</dbReference>
<dbReference type="AlphaFoldDB" id="A0A3Q4G5B6"/>
<reference evidence="2" key="1">
    <citation type="submission" date="2025-08" db="UniProtKB">
        <authorList>
            <consortium name="Ensembl"/>
        </authorList>
    </citation>
    <scope>IDENTIFICATION</scope>
</reference>
<evidence type="ECO:0000313" key="2">
    <source>
        <dbReference type="Ensembl" id="ENSNBRP00000003780.1"/>
    </source>
</evidence>
<name>A0A3Q4G5B6_NEOBR</name>
<dbReference type="Proteomes" id="UP000261580">
    <property type="component" value="Unassembled WGS sequence"/>
</dbReference>
<dbReference type="GO" id="GO:0000978">
    <property type="term" value="F:RNA polymerase II cis-regulatory region sequence-specific DNA binding"/>
    <property type="evidence" value="ECO:0007669"/>
    <property type="project" value="TreeGrafter"/>
</dbReference>
<evidence type="ECO:0000313" key="3">
    <source>
        <dbReference type="Proteomes" id="UP000261580"/>
    </source>
</evidence>
<dbReference type="GO" id="GO:0002376">
    <property type="term" value="P:immune system process"/>
    <property type="evidence" value="ECO:0007669"/>
    <property type="project" value="TreeGrafter"/>
</dbReference>
<dbReference type="PRINTS" id="PR00267">
    <property type="entry name" value="INTFRNREGFCT"/>
</dbReference>
<dbReference type="STRING" id="32507.ENSNBRP00000003780"/>
<dbReference type="PROSITE" id="PS51507">
    <property type="entry name" value="IRF_2"/>
    <property type="match status" value="1"/>
</dbReference>
<organism evidence="2 3">
    <name type="scientific">Neolamprologus brichardi</name>
    <name type="common">Fairy cichlid</name>
    <name type="synonym">Lamprologus brichardi</name>
    <dbReference type="NCBI Taxonomy" id="32507"/>
    <lineage>
        <taxon>Eukaryota</taxon>
        <taxon>Metazoa</taxon>
        <taxon>Chordata</taxon>
        <taxon>Craniata</taxon>
        <taxon>Vertebrata</taxon>
        <taxon>Euteleostomi</taxon>
        <taxon>Actinopterygii</taxon>
        <taxon>Neopterygii</taxon>
        <taxon>Teleostei</taxon>
        <taxon>Neoteleostei</taxon>
        <taxon>Acanthomorphata</taxon>
        <taxon>Ovalentaria</taxon>
        <taxon>Cichlomorphae</taxon>
        <taxon>Cichliformes</taxon>
        <taxon>Cichlidae</taxon>
        <taxon>African cichlids</taxon>
        <taxon>Pseudocrenilabrinae</taxon>
        <taxon>Lamprologini</taxon>
        <taxon>Neolamprologus</taxon>
    </lineage>
</organism>